<reference evidence="4 5" key="1">
    <citation type="submission" date="2019-03" db="EMBL/GenBank/DDBJ databases">
        <title>Single cell metagenomics reveals metabolic interactions within the superorganism composed of flagellate Streblomastix strix and complex community of Bacteroidetes bacteria on its surface.</title>
        <authorList>
            <person name="Treitli S.C."/>
            <person name="Kolisko M."/>
            <person name="Husnik F."/>
            <person name="Keeling P."/>
            <person name="Hampl V."/>
        </authorList>
    </citation>
    <scope>NUCLEOTIDE SEQUENCE [LARGE SCALE GENOMIC DNA]</scope>
    <source>
        <strain evidence="4">St1</strain>
    </source>
</reference>
<dbReference type="CDD" id="cd00616">
    <property type="entry name" value="AHBA_syn"/>
    <property type="match status" value="1"/>
</dbReference>
<protein>
    <submittedName>
        <fullName evidence="4">UDP-2-acetamido-2-deoxy-3-oxo-D-glucuronate aminotransferase</fullName>
        <ecNumber evidence="4">2.6.1.98</ecNumber>
    </submittedName>
</protein>
<gene>
    <name evidence="4" type="ORF">EZS26_001645</name>
</gene>
<dbReference type="PANTHER" id="PTHR30244">
    <property type="entry name" value="TRANSAMINASE"/>
    <property type="match status" value="1"/>
</dbReference>
<keyword evidence="2 3" id="KW-0663">Pyridoxal phosphate</keyword>
<feature type="modified residue" description="N6-(pyridoxal phosphate)lysine" evidence="2">
    <location>
        <position position="192"/>
    </location>
</feature>
<dbReference type="Gene3D" id="3.40.640.10">
    <property type="entry name" value="Type I PLP-dependent aspartate aminotransferase-like (Major domain)"/>
    <property type="match status" value="1"/>
</dbReference>
<dbReference type="Gene3D" id="3.90.1150.10">
    <property type="entry name" value="Aspartate Aminotransferase, domain 1"/>
    <property type="match status" value="1"/>
</dbReference>
<proteinExistence type="inferred from homology"/>
<dbReference type="EMBL" id="SNRX01000009">
    <property type="protein sequence ID" value="KAA6302285.1"/>
    <property type="molecule type" value="Genomic_DNA"/>
</dbReference>
<organism evidence="4 5">
    <name type="scientific">Candidatus Ordinivivax streblomastigis</name>
    <dbReference type="NCBI Taxonomy" id="2540710"/>
    <lineage>
        <taxon>Bacteria</taxon>
        <taxon>Pseudomonadati</taxon>
        <taxon>Bacteroidota</taxon>
        <taxon>Bacteroidia</taxon>
        <taxon>Bacteroidales</taxon>
        <taxon>Candidatus Ordinivivax</taxon>
    </lineage>
</organism>
<dbReference type="InterPro" id="IPR015422">
    <property type="entry name" value="PyrdxlP-dep_Trfase_small"/>
</dbReference>
<evidence type="ECO:0000256" key="1">
    <source>
        <dbReference type="PIRSR" id="PIRSR000390-1"/>
    </source>
</evidence>
<evidence type="ECO:0000256" key="3">
    <source>
        <dbReference type="RuleBase" id="RU004508"/>
    </source>
</evidence>
<dbReference type="InterPro" id="IPR015421">
    <property type="entry name" value="PyrdxlP-dep_Trfase_major"/>
</dbReference>
<dbReference type="Pfam" id="PF01041">
    <property type="entry name" value="DegT_DnrJ_EryC1"/>
    <property type="match status" value="1"/>
</dbReference>
<dbReference type="PIRSF" id="PIRSF000390">
    <property type="entry name" value="PLP_StrS"/>
    <property type="match status" value="1"/>
</dbReference>
<evidence type="ECO:0000313" key="4">
    <source>
        <dbReference type="EMBL" id="KAA6302285.1"/>
    </source>
</evidence>
<dbReference type="AlphaFoldDB" id="A0A5M8P1H2"/>
<keyword evidence="4" id="KW-0032">Aminotransferase</keyword>
<dbReference type="GO" id="GO:0008483">
    <property type="term" value="F:transaminase activity"/>
    <property type="evidence" value="ECO:0007669"/>
    <property type="project" value="UniProtKB-KW"/>
</dbReference>
<comment type="caution">
    <text evidence="4">The sequence shown here is derived from an EMBL/GenBank/DDBJ whole genome shotgun (WGS) entry which is preliminary data.</text>
</comment>
<name>A0A5M8P1H2_9BACT</name>
<sequence length="373" mass="41670">MKPIQMVDLTTQYLRMQAEMDEAVLHVLRSGQYINGKAVESFADSLAQYTGSPYVIPCANGTDALQIALMSLDLRPADEVIVPAFNYIAAAEAIALLGLTPVLVDVHPQTFTIDVQKIEESISSNTKAIIPVHLFGQTADMETLMRIVQKYHLTVIEDNAQSIGASYLFSDGSRKQAGTIGNIGTLSFFPTKNLGGYGDGGAMLTNNESIAKKLKKLASHGQSEKYKHEFIGCNSRLDTIQAAILQVKLSYLDEFIAARKKVADTYTNEFKWIDWLETPAIANYSTHVFHQYTIQVKDGKRDDFQQYLQSKNIPSMVYYPMPLQNQPAFRNKIRTGSALSVTEKLCRSVLSLPMHTELDDEQMTYIIDTIKQY</sequence>
<dbReference type="InterPro" id="IPR000653">
    <property type="entry name" value="DegT/StrS_aminotransferase"/>
</dbReference>
<dbReference type="GO" id="GO:0000271">
    <property type="term" value="P:polysaccharide biosynthetic process"/>
    <property type="evidence" value="ECO:0007669"/>
    <property type="project" value="TreeGrafter"/>
</dbReference>
<evidence type="ECO:0000313" key="5">
    <source>
        <dbReference type="Proteomes" id="UP000324575"/>
    </source>
</evidence>
<accession>A0A5M8P1H2</accession>
<dbReference type="SUPFAM" id="SSF53383">
    <property type="entry name" value="PLP-dependent transferases"/>
    <property type="match status" value="1"/>
</dbReference>
<feature type="active site" description="Proton acceptor" evidence="1">
    <location>
        <position position="192"/>
    </location>
</feature>
<dbReference type="GO" id="GO:0030170">
    <property type="term" value="F:pyridoxal phosphate binding"/>
    <property type="evidence" value="ECO:0007669"/>
    <property type="project" value="TreeGrafter"/>
</dbReference>
<dbReference type="PANTHER" id="PTHR30244:SF42">
    <property type="entry name" value="UDP-2-ACETAMIDO-2-DEOXY-3-OXO-D-GLUCURONATE AMINOTRANSFERASE"/>
    <property type="match status" value="1"/>
</dbReference>
<keyword evidence="4" id="KW-0808">Transferase</keyword>
<dbReference type="InterPro" id="IPR015424">
    <property type="entry name" value="PyrdxlP-dep_Trfase"/>
</dbReference>
<dbReference type="EC" id="2.6.1.98" evidence="4"/>
<dbReference type="Proteomes" id="UP000324575">
    <property type="component" value="Unassembled WGS sequence"/>
</dbReference>
<comment type="similarity">
    <text evidence="3">Belongs to the DegT/DnrJ/EryC1 family.</text>
</comment>
<evidence type="ECO:0000256" key="2">
    <source>
        <dbReference type="PIRSR" id="PIRSR000390-2"/>
    </source>
</evidence>